<dbReference type="PROSITE" id="PS50885">
    <property type="entry name" value="HAMP"/>
    <property type="match status" value="1"/>
</dbReference>
<organism evidence="10 11">
    <name type="scientific">Oceanispirochaeta crateris</name>
    <dbReference type="NCBI Taxonomy" id="2518645"/>
    <lineage>
        <taxon>Bacteria</taxon>
        <taxon>Pseudomonadati</taxon>
        <taxon>Spirochaetota</taxon>
        <taxon>Spirochaetia</taxon>
        <taxon>Spirochaetales</taxon>
        <taxon>Spirochaetaceae</taxon>
        <taxon>Oceanispirochaeta</taxon>
    </lineage>
</organism>
<gene>
    <name evidence="10" type="ORF">EXM22_10330</name>
</gene>
<dbReference type="PANTHER" id="PTHR43065:SF22">
    <property type="entry name" value="HISTIDINE KINASE"/>
    <property type="match status" value="1"/>
</dbReference>
<dbReference type="SMART" id="SM00387">
    <property type="entry name" value="HATPase_c"/>
    <property type="match status" value="1"/>
</dbReference>
<dbReference type="SUPFAM" id="SSF158472">
    <property type="entry name" value="HAMP domain-like"/>
    <property type="match status" value="1"/>
</dbReference>
<keyword evidence="7" id="KW-0812">Transmembrane</keyword>
<dbReference type="InterPro" id="IPR003661">
    <property type="entry name" value="HisK_dim/P_dom"/>
</dbReference>
<feature type="domain" description="Histidine kinase" evidence="8">
    <location>
        <begin position="483"/>
        <end position="694"/>
    </location>
</feature>
<dbReference type="InterPro" id="IPR004358">
    <property type="entry name" value="Sig_transdc_His_kin-like_C"/>
</dbReference>
<dbReference type="InterPro" id="IPR003594">
    <property type="entry name" value="HATPase_dom"/>
</dbReference>
<sequence length="696" mass="79574">MKLFTKTLLLILFVILFQGIFTVSVISKLVNNYNQEDLNLDLQSESDLLFNSFNSWKHGMWRFLIRIKDNESIRDLLDQNLKLAQEELSIILDSSGMDFLYVRNDKKSFLLNLGRNLSFPELSNFFITKEYPYIEIREVNGSLYFVGNLRIYGRDRFEYDFFLVKKIDAEFSQQLVYQTQSDLLYYSNEQYYNGSIDSKIIEKKLPHINLLTATKQFESLDMDETLKSLVFRKGGQLIKDGDISDFVLITVLSQLPYIKRSLDINGTVLFVSLLSILIAAVLSFIISSSITTPIKRVIANMQRVREDDFPVSIEYNAKSEINQLYEGFNSMAYNLYNGKIAMEDYVKEIEFLKDYNETIIHSIRAGIAIIDSNLKVVKVNDFFQNFMALSNGDIQEVNFIDEQIILNVNLVLSKRKDSFTCVKRVGSSLILDVKIYPLVINKFDIDAEHQCILIIEDITSKHQFEEKIMQAEKLSSLSMLSAGVAHEINNPLSTIMINVQNELAKETDSSKFESLKWIEQETRRIAIIVNELLSFASSRSVENEYCDVNTVIDQTISLIQYSIAKEKDIRFHSKVNKIGLGSKISKDELKQILINLFSNSIRSIGKKGHITIHTGYKSENENIYIEIIDTGCGMEEQLLNKIFNPFFTTDHEGSGTGLGLSVVYGIVNKYNGTIEVSSKPGQGSTFLVILPADFKE</sequence>
<dbReference type="CDD" id="cd00082">
    <property type="entry name" value="HisKA"/>
    <property type="match status" value="1"/>
</dbReference>
<dbReference type="KEGG" id="ock:EXM22_10330"/>
<comment type="catalytic activity">
    <reaction evidence="1">
        <text>ATP + protein L-histidine = ADP + protein N-phospho-L-histidine.</text>
        <dbReference type="EC" id="2.7.13.3"/>
    </reaction>
</comment>
<protein>
    <recommendedName>
        <fullName evidence="3">histidine kinase</fullName>
        <ecNumber evidence="3">2.7.13.3</ecNumber>
    </recommendedName>
</protein>
<dbReference type="Gene3D" id="3.30.450.20">
    <property type="entry name" value="PAS domain"/>
    <property type="match status" value="1"/>
</dbReference>
<dbReference type="PRINTS" id="PR00344">
    <property type="entry name" value="BCTRLSENSOR"/>
</dbReference>
<name>A0A5C1QJN5_9SPIO</name>
<keyword evidence="7" id="KW-0472">Membrane</keyword>
<proteinExistence type="predicted"/>
<evidence type="ECO:0000256" key="6">
    <source>
        <dbReference type="ARBA" id="ARBA00022777"/>
    </source>
</evidence>
<evidence type="ECO:0000313" key="10">
    <source>
        <dbReference type="EMBL" id="QEN08365.1"/>
    </source>
</evidence>
<reference evidence="10 11" key="1">
    <citation type="submission" date="2019-02" db="EMBL/GenBank/DDBJ databases">
        <title>Complete Genome Sequence and Methylome Analysis of free living Spirochaetas.</title>
        <authorList>
            <person name="Fomenkov A."/>
            <person name="Dubinina G."/>
            <person name="Leshcheva N."/>
            <person name="Mikheeva N."/>
            <person name="Grabovich M."/>
            <person name="Vincze T."/>
            <person name="Roberts R.J."/>
        </authorList>
    </citation>
    <scope>NUCLEOTIDE SEQUENCE [LARGE SCALE GENOMIC DNA]</scope>
    <source>
        <strain evidence="10 11">K2</strain>
    </source>
</reference>
<keyword evidence="6" id="KW-0418">Kinase</keyword>
<dbReference type="InterPro" id="IPR003660">
    <property type="entry name" value="HAMP_dom"/>
</dbReference>
<comment type="subcellular location">
    <subcellularLocation>
        <location evidence="2">Membrane</location>
    </subcellularLocation>
</comment>
<dbReference type="PROSITE" id="PS50109">
    <property type="entry name" value="HIS_KIN"/>
    <property type="match status" value="1"/>
</dbReference>
<dbReference type="SMART" id="SM00388">
    <property type="entry name" value="HisKA"/>
    <property type="match status" value="1"/>
</dbReference>
<evidence type="ECO:0000313" key="11">
    <source>
        <dbReference type="Proteomes" id="UP000324209"/>
    </source>
</evidence>
<dbReference type="InterPro" id="IPR036890">
    <property type="entry name" value="HATPase_C_sf"/>
</dbReference>
<evidence type="ECO:0000256" key="4">
    <source>
        <dbReference type="ARBA" id="ARBA00022553"/>
    </source>
</evidence>
<dbReference type="Gene3D" id="6.10.340.10">
    <property type="match status" value="1"/>
</dbReference>
<dbReference type="CDD" id="cd06225">
    <property type="entry name" value="HAMP"/>
    <property type="match status" value="1"/>
</dbReference>
<dbReference type="InterPro" id="IPR005467">
    <property type="entry name" value="His_kinase_dom"/>
</dbReference>
<evidence type="ECO:0000259" key="8">
    <source>
        <dbReference type="PROSITE" id="PS50109"/>
    </source>
</evidence>
<accession>A0A5C1QJN5</accession>
<evidence type="ECO:0000256" key="2">
    <source>
        <dbReference type="ARBA" id="ARBA00004370"/>
    </source>
</evidence>
<dbReference type="Gene3D" id="3.30.565.10">
    <property type="entry name" value="Histidine kinase-like ATPase, C-terminal domain"/>
    <property type="match status" value="1"/>
</dbReference>
<dbReference type="Proteomes" id="UP000324209">
    <property type="component" value="Chromosome"/>
</dbReference>
<dbReference type="Pfam" id="PF00672">
    <property type="entry name" value="HAMP"/>
    <property type="match status" value="1"/>
</dbReference>
<evidence type="ECO:0000256" key="1">
    <source>
        <dbReference type="ARBA" id="ARBA00000085"/>
    </source>
</evidence>
<keyword evidence="11" id="KW-1185">Reference proteome</keyword>
<dbReference type="EC" id="2.7.13.3" evidence="3"/>
<dbReference type="GO" id="GO:0016020">
    <property type="term" value="C:membrane"/>
    <property type="evidence" value="ECO:0007669"/>
    <property type="project" value="UniProtKB-SubCell"/>
</dbReference>
<keyword evidence="7" id="KW-1133">Transmembrane helix</keyword>
<dbReference type="InterPro" id="IPR036097">
    <property type="entry name" value="HisK_dim/P_sf"/>
</dbReference>
<dbReference type="AlphaFoldDB" id="A0A5C1QJN5"/>
<dbReference type="SUPFAM" id="SSF55874">
    <property type="entry name" value="ATPase domain of HSP90 chaperone/DNA topoisomerase II/histidine kinase"/>
    <property type="match status" value="1"/>
</dbReference>
<evidence type="ECO:0000256" key="5">
    <source>
        <dbReference type="ARBA" id="ARBA00022679"/>
    </source>
</evidence>
<dbReference type="Pfam" id="PF00512">
    <property type="entry name" value="HisKA"/>
    <property type="match status" value="1"/>
</dbReference>
<dbReference type="EMBL" id="CP036150">
    <property type="protein sequence ID" value="QEN08365.1"/>
    <property type="molecule type" value="Genomic_DNA"/>
</dbReference>
<dbReference type="OrthoDB" id="9764522at2"/>
<dbReference type="GO" id="GO:0000155">
    <property type="term" value="F:phosphorelay sensor kinase activity"/>
    <property type="evidence" value="ECO:0007669"/>
    <property type="project" value="InterPro"/>
</dbReference>
<dbReference type="Pfam" id="PF02518">
    <property type="entry name" value="HATPase_c"/>
    <property type="match status" value="1"/>
</dbReference>
<feature type="transmembrane region" description="Helical" evidence="7">
    <location>
        <begin position="268"/>
        <end position="286"/>
    </location>
</feature>
<keyword evidence="5" id="KW-0808">Transferase</keyword>
<keyword evidence="4" id="KW-0597">Phosphoprotein</keyword>
<dbReference type="Gene3D" id="1.10.287.130">
    <property type="match status" value="1"/>
</dbReference>
<dbReference type="SMART" id="SM00304">
    <property type="entry name" value="HAMP"/>
    <property type="match status" value="1"/>
</dbReference>
<evidence type="ECO:0000259" key="9">
    <source>
        <dbReference type="PROSITE" id="PS50885"/>
    </source>
</evidence>
<feature type="domain" description="HAMP" evidence="9">
    <location>
        <begin position="288"/>
        <end position="340"/>
    </location>
</feature>
<evidence type="ECO:0000256" key="3">
    <source>
        <dbReference type="ARBA" id="ARBA00012438"/>
    </source>
</evidence>
<dbReference type="PANTHER" id="PTHR43065">
    <property type="entry name" value="SENSOR HISTIDINE KINASE"/>
    <property type="match status" value="1"/>
</dbReference>
<evidence type="ECO:0000256" key="7">
    <source>
        <dbReference type="SAM" id="Phobius"/>
    </source>
</evidence>
<dbReference type="SUPFAM" id="SSF47384">
    <property type="entry name" value="Homodimeric domain of signal transducing histidine kinase"/>
    <property type="match status" value="1"/>
</dbReference>